<feature type="transmembrane region" description="Helical" evidence="7">
    <location>
        <begin position="46"/>
        <end position="64"/>
    </location>
</feature>
<evidence type="ECO:0000256" key="5">
    <source>
        <dbReference type="ARBA" id="ARBA00022989"/>
    </source>
</evidence>
<organism evidence="9 10">
    <name type="scientific">Actinomyces howellii</name>
    <dbReference type="NCBI Taxonomy" id="52771"/>
    <lineage>
        <taxon>Bacteria</taxon>
        <taxon>Bacillati</taxon>
        <taxon>Actinomycetota</taxon>
        <taxon>Actinomycetes</taxon>
        <taxon>Actinomycetales</taxon>
        <taxon>Actinomycetaceae</taxon>
        <taxon>Actinomyces</taxon>
    </lineage>
</organism>
<evidence type="ECO:0000259" key="8">
    <source>
        <dbReference type="Pfam" id="PF01757"/>
    </source>
</evidence>
<feature type="transmembrane region" description="Helical" evidence="7">
    <location>
        <begin position="282"/>
        <end position="300"/>
    </location>
</feature>
<feature type="domain" description="Acyltransferase 3" evidence="8">
    <location>
        <begin position="7"/>
        <end position="325"/>
    </location>
</feature>
<keyword evidence="5 7" id="KW-1133">Transmembrane helix</keyword>
<feature type="transmembrane region" description="Helical" evidence="7">
    <location>
        <begin position="85"/>
        <end position="106"/>
    </location>
</feature>
<sequence>MGQRDTSVDIAKGVAIVAIVVGHVLRGLRSAGMVDNDATWFVTTDRALYMVHLAVFAAAAGLMVRGSLMRRGTHVYLRERCGDFLWVYVVWSIAQGLLQYVLSSLVNTSRGLASVFTLWIPTNQMWFIPWIALVTVAASVAQPWRSRRRAALSVTGAAVVSLVSWGAFGPFIFVQGLGLSIFFFAGATLTHAGYARIRDALGGRGAVVLLSVSATVYALLIVLGTAAAPTTTRYERTVLTIGQGVVCACAGVLAVMALSILLARTRVAGRVLVYLGRRSMPIFLAHTMALAATRIGLTRLGVDDVLVQAVVGTLVGVLGSVLLWRVTSARVPWLWQAPAALTGR</sequence>
<keyword evidence="10" id="KW-1185">Reference proteome</keyword>
<feature type="transmembrane region" description="Helical" evidence="7">
    <location>
        <begin position="240"/>
        <end position="262"/>
    </location>
</feature>
<dbReference type="RefSeq" id="WP_126383085.1">
    <property type="nucleotide sequence ID" value="NZ_LR134350.1"/>
</dbReference>
<accession>A0A448HIY6</accession>
<dbReference type="PANTHER" id="PTHR40074:SF2">
    <property type="entry name" value="O-ACETYLTRANSFERASE WECH"/>
    <property type="match status" value="1"/>
</dbReference>
<dbReference type="KEGG" id="ahw:NCTC11636_02125"/>
<feature type="transmembrane region" description="Helical" evidence="7">
    <location>
        <begin position="7"/>
        <end position="26"/>
    </location>
</feature>
<evidence type="ECO:0000256" key="2">
    <source>
        <dbReference type="ARBA" id="ARBA00007400"/>
    </source>
</evidence>
<evidence type="ECO:0000313" key="10">
    <source>
        <dbReference type="Proteomes" id="UP000266895"/>
    </source>
</evidence>
<gene>
    <name evidence="9" type="ORF">NCTC11636_02125</name>
</gene>
<evidence type="ECO:0000256" key="7">
    <source>
        <dbReference type="SAM" id="Phobius"/>
    </source>
</evidence>
<keyword evidence="3" id="KW-1003">Cell membrane</keyword>
<comment type="subcellular location">
    <subcellularLocation>
        <location evidence="1">Cell membrane</location>
        <topology evidence="1">Multi-pass membrane protein</topology>
    </subcellularLocation>
</comment>
<evidence type="ECO:0000256" key="3">
    <source>
        <dbReference type="ARBA" id="ARBA00022475"/>
    </source>
</evidence>
<dbReference type="EMBL" id="LR134350">
    <property type="protein sequence ID" value="VEG29595.1"/>
    <property type="molecule type" value="Genomic_DNA"/>
</dbReference>
<name>A0A448HIY6_9ACTO</name>
<proteinExistence type="inferred from homology"/>
<feature type="transmembrane region" description="Helical" evidence="7">
    <location>
        <begin position="126"/>
        <end position="144"/>
    </location>
</feature>
<protein>
    <submittedName>
        <fullName evidence="9">Predicted membrane protein</fullName>
    </submittedName>
</protein>
<evidence type="ECO:0000256" key="4">
    <source>
        <dbReference type="ARBA" id="ARBA00022692"/>
    </source>
</evidence>
<evidence type="ECO:0000313" key="9">
    <source>
        <dbReference type="EMBL" id="VEG29595.1"/>
    </source>
</evidence>
<keyword evidence="6 7" id="KW-0472">Membrane</keyword>
<dbReference type="AlphaFoldDB" id="A0A448HIY6"/>
<comment type="similarity">
    <text evidence="2">Belongs to the acyltransferase 3 family.</text>
</comment>
<reference evidence="9 10" key="1">
    <citation type="submission" date="2018-12" db="EMBL/GenBank/DDBJ databases">
        <authorList>
            <consortium name="Pathogen Informatics"/>
        </authorList>
    </citation>
    <scope>NUCLEOTIDE SEQUENCE [LARGE SCALE GENOMIC DNA]</scope>
    <source>
        <strain evidence="9 10">NCTC11636</strain>
    </source>
</reference>
<evidence type="ECO:0000256" key="1">
    <source>
        <dbReference type="ARBA" id="ARBA00004651"/>
    </source>
</evidence>
<dbReference type="OrthoDB" id="6623990at2"/>
<dbReference type="GO" id="GO:0005886">
    <property type="term" value="C:plasma membrane"/>
    <property type="evidence" value="ECO:0007669"/>
    <property type="project" value="UniProtKB-SubCell"/>
</dbReference>
<keyword evidence="4 7" id="KW-0812">Transmembrane</keyword>
<feature type="transmembrane region" description="Helical" evidence="7">
    <location>
        <begin position="206"/>
        <end position="228"/>
    </location>
</feature>
<feature type="transmembrane region" description="Helical" evidence="7">
    <location>
        <begin position="306"/>
        <end position="324"/>
    </location>
</feature>
<feature type="transmembrane region" description="Helical" evidence="7">
    <location>
        <begin position="151"/>
        <end position="168"/>
    </location>
</feature>
<dbReference type="PANTHER" id="PTHR40074">
    <property type="entry name" value="O-ACETYLTRANSFERASE WECH"/>
    <property type="match status" value="1"/>
</dbReference>
<dbReference type="GO" id="GO:0009246">
    <property type="term" value="P:enterobacterial common antigen biosynthetic process"/>
    <property type="evidence" value="ECO:0007669"/>
    <property type="project" value="TreeGrafter"/>
</dbReference>
<feature type="transmembrane region" description="Helical" evidence="7">
    <location>
        <begin position="174"/>
        <end position="194"/>
    </location>
</feature>
<dbReference type="InterPro" id="IPR002656">
    <property type="entry name" value="Acyl_transf_3_dom"/>
</dbReference>
<dbReference type="Proteomes" id="UP000266895">
    <property type="component" value="Chromosome"/>
</dbReference>
<dbReference type="GO" id="GO:0016413">
    <property type="term" value="F:O-acetyltransferase activity"/>
    <property type="evidence" value="ECO:0007669"/>
    <property type="project" value="TreeGrafter"/>
</dbReference>
<dbReference type="Pfam" id="PF01757">
    <property type="entry name" value="Acyl_transf_3"/>
    <property type="match status" value="1"/>
</dbReference>
<evidence type="ECO:0000256" key="6">
    <source>
        <dbReference type="ARBA" id="ARBA00023136"/>
    </source>
</evidence>